<name>A0AAJ0F5N9_9PEZI</name>
<evidence type="ECO:0000313" key="4">
    <source>
        <dbReference type="EMBL" id="KAK1749339.1"/>
    </source>
</evidence>
<reference evidence="4" key="1">
    <citation type="submission" date="2023-06" db="EMBL/GenBank/DDBJ databases">
        <title>Genome-scale phylogeny and comparative genomics of the fungal order Sordariales.</title>
        <authorList>
            <consortium name="Lawrence Berkeley National Laboratory"/>
            <person name="Hensen N."/>
            <person name="Bonometti L."/>
            <person name="Westerberg I."/>
            <person name="Brannstrom I.O."/>
            <person name="Guillou S."/>
            <person name="Cros-Aarteil S."/>
            <person name="Calhoun S."/>
            <person name="Haridas S."/>
            <person name="Kuo A."/>
            <person name="Mondo S."/>
            <person name="Pangilinan J."/>
            <person name="Riley R."/>
            <person name="Labutti K."/>
            <person name="Andreopoulos B."/>
            <person name="Lipzen A."/>
            <person name="Chen C."/>
            <person name="Yanf M."/>
            <person name="Daum C."/>
            <person name="Ng V."/>
            <person name="Clum A."/>
            <person name="Steindorff A."/>
            <person name="Ohm R."/>
            <person name="Martin F."/>
            <person name="Silar P."/>
            <person name="Natvig D."/>
            <person name="Lalanne C."/>
            <person name="Gautier V."/>
            <person name="Ament-Velasquez S.L."/>
            <person name="Kruys A."/>
            <person name="Hutchinson M.I."/>
            <person name="Powell A.J."/>
            <person name="Barry K."/>
            <person name="Miller A.N."/>
            <person name="Grigoriev I.V."/>
            <person name="Debuchy R."/>
            <person name="Gladieux P."/>
            <person name="Thoren M.H."/>
            <person name="Johannesson H."/>
        </authorList>
    </citation>
    <scope>NUCLEOTIDE SEQUENCE</scope>
    <source>
        <strain evidence="4">PSN4</strain>
    </source>
</reference>
<protein>
    <submittedName>
        <fullName evidence="4">Alpha-amylase</fullName>
    </submittedName>
</protein>
<dbReference type="SUPFAM" id="SSF51011">
    <property type="entry name" value="Glycosyl hydrolase domain"/>
    <property type="match status" value="1"/>
</dbReference>
<dbReference type="EMBL" id="MU839861">
    <property type="protein sequence ID" value="KAK1749339.1"/>
    <property type="molecule type" value="Genomic_DNA"/>
</dbReference>
<proteinExistence type="inferred from homology"/>
<dbReference type="NCBIfam" id="NF006969">
    <property type="entry name" value="PRK09441.1-2"/>
    <property type="match status" value="1"/>
</dbReference>
<dbReference type="InterPro" id="IPR017853">
    <property type="entry name" value="GH"/>
</dbReference>
<dbReference type="GO" id="GO:0005975">
    <property type="term" value="P:carbohydrate metabolic process"/>
    <property type="evidence" value="ECO:0007669"/>
    <property type="project" value="InterPro"/>
</dbReference>
<dbReference type="AlphaFoldDB" id="A0AAJ0F5N9"/>
<sequence length="620" mass="69264">MSEFLGLAPPQNNHPTSSSSASASPPPVPGSSSTSGLVSSTSPSGPAPPPAPPGTHSPDLTSSRLRPHRTRLPSTVLPNPLLIPSSPSSPPIPPNKTILQSFEWYLPHVPSRPHWRLLTSLLPSLSTLGITSVWIPPACKAARPEGNGYDIYDLYDLGEFDQKGSRATKWGTKSELVTLGDVAAQNGVGLLFDAVLNHKAGADFVQEVVATRVDGADRRREVGGKEKIVAWTGYRFPGRGERYSNLKWGRQHFTGIDWDHGTRKKGVWRFEGKEWAGDVDEELGNYDYLMFADVDHKHPDVRRDLFNWAGWLSRQVKLGGMRIDAVKHYSFSFLRDFVRHIDKNVDRDWFLVGEYWREDSEFLARYIEFMDHRISLFDVQLVSNFSRLSLMFEKGDLRTVFDDALVVWKPDNAVTFVVNHDTAEGQSLETPVAPYFIPLAYALILLRANAGLPCVFWADLYGSFGQHPKPDHSNFVPPTSGGAVLPRLMLARRFWAYGSQYDYFDAPSCVGFTRLGHPSQSGGDGLAVVMTNGWEYASKRMFVGQHHAGEVWTDVLRWCPGRVVIDGDGWAEFPVTCRSVSVWVNCAAQNREFVDGYVFNTGIYRFQKTDEKDGRNAGEK</sequence>
<dbReference type="CDD" id="cd11318">
    <property type="entry name" value="AmyAc_bac_fung_AmyA"/>
    <property type="match status" value="1"/>
</dbReference>
<dbReference type="SUPFAM" id="SSF51445">
    <property type="entry name" value="(Trans)glycosidases"/>
    <property type="match status" value="1"/>
</dbReference>
<keyword evidence="5" id="KW-1185">Reference proteome</keyword>
<dbReference type="Proteomes" id="UP001239445">
    <property type="component" value="Unassembled WGS sequence"/>
</dbReference>
<dbReference type="Gene3D" id="3.20.20.80">
    <property type="entry name" value="Glycosidases"/>
    <property type="match status" value="1"/>
</dbReference>
<dbReference type="InterPro" id="IPR015237">
    <property type="entry name" value="Alpha-amylase_C_pro"/>
</dbReference>
<dbReference type="NCBIfam" id="NF006968">
    <property type="entry name" value="PRK09441.1-1"/>
    <property type="match status" value="1"/>
</dbReference>
<feature type="compositionally biased region" description="Pro residues" evidence="2">
    <location>
        <begin position="45"/>
        <end position="55"/>
    </location>
</feature>
<comment type="caution">
    <text evidence="4">The sequence shown here is derived from an EMBL/GenBank/DDBJ whole genome shotgun (WGS) entry which is preliminary data.</text>
</comment>
<evidence type="ECO:0000313" key="5">
    <source>
        <dbReference type="Proteomes" id="UP001239445"/>
    </source>
</evidence>
<comment type="similarity">
    <text evidence="1">Belongs to the glycosyl hydrolase 13 family.</text>
</comment>
<evidence type="ECO:0000256" key="2">
    <source>
        <dbReference type="SAM" id="MobiDB-lite"/>
    </source>
</evidence>
<feature type="region of interest" description="Disordered" evidence="2">
    <location>
        <begin position="1"/>
        <end position="92"/>
    </location>
</feature>
<dbReference type="InterPro" id="IPR006047">
    <property type="entry name" value="GH13_cat_dom"/>
</dbReference>
<organism evidence="4 5">
    <name type="scientific">Echria macrotheca</name>
    <dbReference type="NCBI Taxonomy" id="438768"/>
    <lineage>
        <taxon>Eukaryota</taxon>
        <taxon>Fungi</taxon>
        <taxon>Dikarya</taxon>
        <taxon>Ascomycota</taxon>
        <taxon>Pezizomycotina</taxon>
        <taxon>Sordariomycetes</taxon>
        <taxon>Sordariomycetidae</taxon>
        <taxon>Sordariales</taxon>
        <taxon>Schizotheciaceae</taxon>
        <taxon>Echria</taxon>
    </lineage>
</organism>
<feature type="compositionally biased region" description="Low complexity" evidence="2">
    <location>
        <begin position="77"/>
        <end position="86"/>
    </location>
</feature>
<dbReference type="Pfam" id="PF00128">
    <property type="entry name" value="Alpha-amylase"/>
    <property type="match status" value="1"/>
</dbReference>
<feature type="compositionally biased region" description="Low complexity" evidence="2">
    <location>
        <begin position="30"/>
        <end position="44"/>
    </location>
</feature>
<gene>
    <name evidence="4" type="ORF">QBC47DRAFT_395964</name>
</gene>
<accession>A0AAJ0F5N9</accession>
<dbReference type="Gene3D" id="2.60.40.1180">
    <property type="entry name" value="Golgi alpha-mannosidase II"/>
    <property type="match status" value="1"/>
</dbReference>
<dbReference type="SMART" id="SM00642">
    <property type="entry name" value="Aamy"/>
    <property type="match status" value="1"/>
</dbReference>
<evidence type="ECO:0000256" key="1">
    <source>
        <dbReference type="ARBA" id="ARBA00008061"/>
    </source>
</evidence>
<evidence type="ECO:0000259" key="3">
    <source>
        <dbReference type="SMART" id="SM00642"/>
    </source>
</evidence>
<dbReference type="Gene3D" id="2.40.30.140">
    <property type="match status" value="1"/>
</dbReference>
<dbReference type="GO" id="GO:0004553">
    <property type="term" value="F:hydrolase activity, hydrolyzing O-glycosyl compounds"/>
    <property type="evidence" value="ECO:0007669"/>
    <property type="project" value="InterPro"/>
</dbReference>
<dbReference type="PANTHER" id="PTHR43447">
    <property type="entry name" value="ALPHA-AMYLASE"/>
    <property type="match status" value="1"/>
</dbReference>
<feature type="domain" description="Glycosyl hydrolase family 13 catalytic" evidence="3">
    <location>
        <begin position="96"/>
        <end position="492"/>
    </location>
</feature>
<dbReference type="InterPro" id="IPR013780">
    <property type="entry name" value="Glyco_hydro_b"/>
</dbReference>
<dbReference type="Pfam" id="PF09154">
    <property type="entry name" value="Alpha-amy_C_pro"/>
    <property type="match status" value="1"/>
</dbReference>